<evidence type="ECO:0000256" key="2">
    <source>
        <dbReference type="ARBA" id="ARBA00004746"/>
    </source>
</evidence>
<keyword evidence="6 13" id="KW-0808">Transferase</keyword>
<gene>
    <name evidence="13" type="ORF">MNBD_NITROSPINAE01-868</name>
</gene>
<dbReference type="SUPFAM" id="SSF53383">
    <property type="entry name" value="PLP-dependent transferases"/>
    <property type="match status" value="1"/>
</dbReference>
<dbReference type="Gene3D" id="3.40.640.10">
    <property type="entry name" value="Type I PLP-dependent aspartate aminotransferase-like (Major domain)"/>
    <property type="match status" value="1"/>
</dbReference>
<dbReference type="GO" id="GO:0008710">
    <property type="term" value="F:8-amino-7-oxononanoate synthase activity"/>
    <property type="evidence" value="ECO:0007669"/>
    <property type="project" value="UniProtKB-EC"/>
</dbReference>
<dbReference type="InterPro" id="IPR004839">
    <property type="entry name" value="Aminotransferase_I/II_large"/>
</dbReference>
<name>A0A3B1CT62_9ZZZZ</name>
<evidence type="ECO:0000256" key="8">
    <source>
        <dbReference type="ARBA" id="ARBA00022898"/>
    </source>
</evidence>
<evidence type="ECO:0000256" key="1">
    <source>
        <dbReference type="ARBA" id="ARBA00001933"/>
    </source>
</evidence>
<dbReference type="InterPro" id="IPR015424">
    <property type="entry name" value="PyrdxlP-dep_Trfase"/>
</dbReference>
<organism evidence="13">
    <name type="scientific">hydrothermal vent metagenome</name>
    <dbReference type="NCBI Taxonomy" id="652676"/>
    <lineage>
        <taxon>unclassified sequences</taxon>
        <taxon>metagenomes</taxon>
        <taxon>ecological metagenomes</taxon>
    </lineage>
</organism>
<dbReference type="InterPro" id="IPR015422">
    <property type="entry name" value="PyrdxlP-dep_Trfase_small"/>
</dbReference>
<comment type="catalytic activity">
    <reaction evidence="11">
        <text>6-carboxyhexanoyl-[ACP] + L-alanine + H(+) = (8S)-8-amino-7-oxononanoate + holo-[ACP] + CO2</text>
        <dbReference type="Rhea" id="RHEA:42288"/>
        <dbReference type="Rhea" id="RHEA-COMP:9685"/>
        <dbReference type="Rhea" id="RHEA-COMP:9955"/>
        <dbReference type="ChEBI" id="CHEBI:15378"/>
        <dbReference type="ChEBI" id="CHEBI:16526"/>
        <dbReference type="ChEBI" id="CHEBI:57972"/>
        <dbReference type="ChEBI" id="CHEBI:64479"/>
        <dbReference type="ChEBI" id="CHEBI:78846"/>
        <dbReference type="ChEBI" id="CHEBI:149468"/>
        <dbReference type="EC" id="2.3.1.47"/>
    </reaction>
</comment>
<dbReference type="GO" id="GO:0009102">
    <property type="term" value="P:biotin biosynthetic process"/>
    <property type="evidence" value="ECO:0007669"/>
    <property type="project" value="UniProtKB-KW"/>
</dbReference>
<evidence type="ECO:0000256" key="11">
    <source>
        <dbReference type="ARBA" id="ARBA00047715"/>
    </source>
</evidence>
<sequence length="383" mass="40628">MTNLFEEDLAHAEQKGLLRSLRIIEGWDGRSAVIDGKKVTVFGSNDYLGLSCHPEMQEAVSRFMAGSPFGSGASRLVAGTTKHHVAFEEEIAQFLNKEAALMFSSGYSANVGLMTALLNKNDTVYADRLTHASLLDGARFAGARLKRFKHNNPESLAELLSKNDGKGKKLVVTEGVFSMDGDKPPLAEITKTAKKYGAILLVDDAHGFGVFGENGRGTVDEAGVARQVDIHAVTLGKALGGQGGIIAGSRSLIDGLINFSRSFIYSTAPPQVMAVAGSVALKVVSGTEGKTLRKKLGNNIDLLALGLKKLGLNGSGSHIVPVMVARDKDIVQMGKRMLEQGVLAPAIRPPTVPPGTARFRVSLSASHNEGDISKLLEILGKTL</sequence>
<dbReference type="Pfam" id="PF00155">
    <property type="entry name" value="Aminotran_1_2"/>
    <property type="match status" value="1"/>
</dbReference>
<dbReference type="EMBL" id="UOGC01000135">
    <property type="protein sequence ID" value="VAX22265.1"/>
    <property type="molecule type" value="Genomic_DNA"/>
</dbReference>
<dbReference type="CDD" id="cd06454">
    <property type="entry name" value="KBL_like"/>
    <property type="match status" value="1"/>
</dbReference>
<dbReference type="EC" id="2.3.1.47" evidence="5"/>
<feature type="domain" description="Aminotransferase class I/classII large" evidence="12">
    <location>
        <begin position="38"/>
        <end position="378"/>
    </location>
</feature>
<dbReference type="PROSITE" id="PS00599">
    <property type="entry name" value="AA_TRANSFER_CLASS_2"/>
    <property type="match status" value="1"/>
</dbReference>
<keyword evidence="13" id="KW-0012">Acyltransferase</keyword>
<comment type="cofactor">
    <cofactor evidence="1">
        <name>pyridoxal 5'-phosphate</name>
        <dbReference type="ChEBI" id="CHEBI:597326"/>
    </cofactor>
</comment>
<evidence type="ECO:0000256" key="5">
    <source>
        <dbReference type="ARBA" id="ARBA00013187"/>
    </source>
</evidence>
<proteinExistence type="inferred from homology"/>
<dbReference type="GO" id="GO:0030170">
    <property type="term" value="F:pyridoxal phosphate binding"/>
    <property type="evidence" value="ECO:0007669"/>
    <property type="project" value="InterPro"/>
</dbReference>
<comment type="subunit">
    <text evidence="4">Homodimer.</text>
</comment>
<dbReference type="PANTHER" id="PTHR13693">
    <property type="entry name" value="CLASS II AMINOTRANSFERASE/8-AMINO-7-OXONONANOATE SYNTHASE"/>
    <property type="match status" value="1"/>
</dbReference>
<protein>
    <recommendedName>
        <fullName evidence="5">8-amino-7-oxononanoate synthase</fullName>
        <ecNumber evidence="5">2.3.1.47</ecNumber>
    </recommendedName>
    <alternativeName>
        <fullName evidence="9">7-keto-8-amino-pelargonic acid synthase</fullName>
    </alternativeName>
    <alternativeName>
        <fullName evidence="10">8-amino-7-ketopelargonate synthase</fullName>
    </alternativeName>
</protein>
<evidence type="ECO:0000259" key="12">
    <source>
        <dbReference type="Pfam" id="PF00155"/>
    </source>
</evidence>
<dbReference type="InterPro" id="IPR015421">
    <property type="entry name" value="PyrdxlP-dep_Trfase_major"/>
</dbReference>
<comment type="similarity">
    <text evidence="3">Belongs to the class-II pyridoxal-phosphate-dependent aminotransferase family. BioF subfamily.</text>
</comment>
<evidence type="ECO:0000313" key="13">
    <source>
        <dbReference type="EMBL" id="VAX22265.1"/>
    </source>
</evidence>
<evidence type="ECO:0000256" key="3">
    <source>
        <dbReference type="ARBA" id="ARBA00010008"/>
    </source>
</evidence>
<keyword evidence="7" id="KW-0093">Biotin biosynthesis</keyword>
<dbReference type="AlphaFoldDB" id="A0A3B1CT62"/>
<evidence type="ECO:0000256" key="7">
    <source>
        <dbReference type="ARBA" id="ARBA00022756"/>
    </source>
</evidence>
<keyword evidence="8" id="KW-0663">Pyridoxal phosphate</keyword>
<dbReference type="InterPro" id="IPR050087">
    <property type="entry name" value="AON_synthase_class-II"/>
</dbReference>
<dbReference type="InterPro" id="IPR001917">
    <property type="entry name" value="Aminotrans_II_pyridoxalP_BS"/>
</dbReference>
<evidence type="ECO:0000256" key="4">
    <source>
        <dbReference type="ARBA" id="ARBA00011738"/>
    </source>
</evidence>
<evidence type="ECO:0000256" key="10">
    <source>
        <dbReference type="ARBA" id="ARBA00033381"/>
    </source>
</evidence>
<evidence type="ECO:0000256" key="6">
    <source>
        <dbReference type="ARBA" id="ARBA00022679"/>
    </source>
</evidence>
<evidence type="ECO:0000256" key="9">
    <source>
        <dbReference type="ARBA" id="ARBA00032610"/>
    </source>
</evidence>
<accession>A0A3B1CT62</accession>
<dbReference type="Gene3D" id="3.90.1150.10">
    <property type="entry name" value="Aspartate Aminotransferase, domain 1"/>
    <property type="match status" value="1"/>
</dbReference>
<comment type="pathway">
    <text evidence="2">Cofactor biosynthesis; biotin biosynthesis.</text>
</comment>
<dbReference type="PANTHER" id="PTHR13693:SF100">
    <property type="entry name" value="8-AMINO-7-OXONONANOATE SYNTHASE"/>
    <property type="match status" value="1"/>
</dbReference>
<reference evidence="13" key="1">
    <citation type="submission" date="2018-06" db="EMBL/GenBank/DDBJ databases">
        <authorList>
            <person name="Zhirakovskaya E."/>
        </authorList>
    </citation>
    <scope>NUCLEOTIDE SEQUENCE</scope>
</reference>